<feature type="transmembrane region" description="Helical" evidence="6">
    <location>
        <begin position="31"/>
        <end position="52"/>
    </location>
</feature>
<gene>
    <name evidence="7" type="ORF">C8D91_2748</name>
</gene>
<sequence>MNWFDLTIIFILSISVIVSLFRGLIREVLSLLIWVGAFWLAWTFVDQGANWLQSFIELPSARHLIAFVALFLAALIIGGMINYLVGKMITKTGLGATDRFFGMFFGLGRGIIAVTALVLFLQATPFSKDPWWTESKLTPQFAQLAGWVKQQMPEDMAEYFSFIDPEQLQETLNQAMKDNNPIDGEEPVVETTDDQSPEPEPEL</sequence>
<comment type="subcellular location">
    <subcellularLocation>
        <location evidence="1">Membrane</location>
        <topology evidence="1">Multi-pass membrane protein</topology>
    </subcellularLocation>
</comment>
<feature type="transmembrane region" description="Helical" evidence="6">
    <location>
        <begin position="7"/>
        <end position="25"/>
    </location>
</feature>
<feature type="region of interest" description="Disordered" evidence="5">
    <location>
        <begin position="173"/>
        <end position="203"/>
    </location>
</feature>
<dbReference type="GO" id="GO:0016020">
    <property type="term" value="C:membrane"/>
    <property type="evidence" value="ECO:0007669"/>
    <property type="project" value="UniProtKB-SubCell"/>
</dbReference>
<dbReference type="AlphaFoldDB" id="A0A4V3DH54"/>
<dbReference type="Proteomes" id="UP000295724">
    <property type="component" value="Unassembled WGS sequence"/>
</dbReference>
<keyword evidence="8" id="KW-1185">Reference proteome</keyword>
<evidence type="ECO:0000256" key="2">
    <source>
        <dbReference type="ARBA" id="ARBA00022692"/>
    </source>
</evidence>
<dbReference type="PANTHER" id="PTHR36926">
    <property type="entry name" value="COLICIN V PRODUCTION PROTEIN"/>
    <property type="match status" value="1"/>
</dbReference>
<evidence type="ECO:0000256" key="1">
    <source>
        <dbReference type="ARBA" id="ARBA00004141"/>
    </source>
</evidence>
<dbReference type="Pfam" id="PF02674">
    <property type="entry name" value="Colicin_V"/>
    <property type="match status" value="1"/>
</dbReference>
<keyword evidence="3 6" id="KW-1133">Transmembrane helix</keyword>
<accession>A0A4V3DH54</accession>
<proteinExistence type="predicted"/>
<evidence type="ECO:0000256" key="6">
    <source>
        <dbReference type="SAM" id="Phobius"/>
    </source>
</evidence>
<evidence type="ECO:0000313" key="8">
    <source>
        <dbReference type="Proteomes" id="UP000295724"/>
    </source>
</evidence>
<protein>
    <submittedName>
        <fullName evidence="7">Membrane protein required for colicin V production</fullName>
    </submittedName>
</protein>
<keyword evidence="2 6" id="KW-0812">Transmembrane</keyword>
<dbReference type="InterPro" id="IPR052719">
    <property type="entry name" value="CvpA-like"/>
</dbReference>
<comment type="caution">
    <text evidence="7">The sequence shown here is derived from an EMBL/GenBank/DDBJ whole genome shotgun (WGS) entry which is preliminary data.</text>
</comment>
<evidence type="ECO:0000256" key="5">
    <source>
        <dbReference type="SAM" id="MobiDB-lite"/>
    </source>
</evidence>
<dbReference type="PANTHER" id="PTHR36926:SF1">
    <property type="entry name" value="COLICIN V PRODUCTION PROTEIN"/>
    <property type="match status" value="1"/>
</dbReference>
<dbReference type="InterPro" id="IPR003825">
    <property type="entry name" value="Colicin-V_CvpA"/>
</dbReference>
<feature type="transmembrane region" description="Helical" evidence="6">
    <location>
        <begin position="64"/>
        <end position="85"/>
    </location>
</feature>
<evidence type="ECO:0000256" key="4">
    <source>
        <dbReference type="ARBA" id="ARBA00023136"/>
    </source>
</evidence>
<keyword evidence="4 6" id="KW-0472">Membrane</keyword>
<evidence type="ECO:0000313" key="7">
    <source>
        <dbReference type="EMBL" id="TDR16841.1"/>
    </source>
</evidence>
<feature type="compositionally biased region" description="Acidic residues" evidence="5">
    <location>
        <begin position="183"/>
        <end position="203"/>
    </location>
</feature>
<feature type="transmembrane region" description="Helical" evidence="6">
    <location>
        <begin position="100"/>
        <end position="121"/>
    </location>
</feature>
<dbReference type="RefSeq" id="WP_099019975.1">
    <property type="nucleotide sequence ID" value="NZ_NIHB01000005.1"/>
</dbReference>
<dbReference type="EMBL" id="SNZB01000007">
    <property type="protein sequence ID" value="TDR16841.1"/>
    <property type="molecule type" value="Genomic_DNA"/>
</dbReference>
<organism evidence="7 8">
    <name type="scientific">Marinicella litoralis</name>
    <dbReference type="NCBI Taxonomy" id="644220"/>
    <lineage>
        <taxon>Bacteria</taxon>
        <taxon>Pseudomonadati</taxon>
        <taxon>Pseudomonadota</taxon>
        <taxon>Gammaproteobacteria</taxon>
        <taxon>Lysobacterales</taxon>
        <taxon>Marinicellaceae</taxon>
        <taxon>Marinicella</taxon>
    </lineage>
</organism>
<dbReference type="GO" id="GO:0009403">
    <property type="term" value="P:toxin biosynthetic process"/>
    <property type="evidence" value="ECO:0007669"/>
    <property type="project" value="InterPro"/>
</dbReference>
<evidence type="ECO:0000256" key="3">
    <source>
        <dbReference type="ARBA" id="ARBA00022989"/>
    </source>
</evidence>
<name>A0A4V3DH54_9GAMM</name>
<dbReference type="OrthoDB" id="9810601at2"/>
<reference evidence="7 8" key="1">
    <citation type="submission" date="2019-03" db="EMBL/GenBank/DDBJ databases">
        <title>Genomic Encyclopedia of Type Strains, Phase IV (KMG-IV): sequencing the most valuable type-strain genomes for metagenomic binning, comparative biology and taxonomic classification.</title>
        <authorList>
            <person name="Goeker M."/>
        </authorList>
    </citation>
    <scope>NUCLEOTIDE SEQUENCE [LARGE SCALE GENOMIC DNA]</scope>
    <source>
        <strain evidence="7 8">DSM 25488</strain>
    </source>
</reference>